<dbReference type="PANTHER" id="PTHR43364:SF6">
    <property type="entry name" value="OXIDOREDUCTASE-RELATED"/>
    <property type="match status" value="1"/>
</dbReference>
<dbReference type="OrthoDB" id="9768793at2"/>
<dbReference type="PANTHER" id="PTHR43364">
    <property type="entry name" value="NADH-SPECIFIC METHYLGLYOXAL REDUCTASE-RELATED"/>
    <property type="match status" value="1"/>
</dbReference>
<dbReference type="GO" id="GO:0005829">
    <property type="term" value="C:cytosol"/>
    <property type="evidence" value="ECO:0007669"/>
    <property type="project" value="TreeGrafter"/>
</dbReference>
<dbReference type="InterPro" id="IPR023210">
    <property type="entry name" value="NADP_OxRdtase_dom"/>
</dbReference>
<proteinExistence type="predicted"/>
<feature type="domain" description="NADP-dependent oxidoreductase" evidence="2">
    <location>
        <begin position="18"/>
        <end position="312"/>
    </location>
</feature>
<accession>A0A1T5IN57</accession>
<dbReference type="STRING" id="123320.SAMN06309945_0633"/>
<dbReference type="EMBL" id="FUZP01000001">
    <property type="protein sequence ID" value="SKC40403.1"/>
    <property type="molecule type" value="Genomic_DNA"/>
</dbReference>
<dbReference type="FunFam" id="3.20.20.100:FF:000004">
    <property type="entry name" value="Oxidoreductase, aldo/keto reductase"/>
    <property type="match status" value="1"/>
</dbReference>
<dbReference type="AlphaFoldDB" id="A0A1T5IN57"/>
<gene>
    <name evidence="3" type="ORF">SAMN06309945_0633</name>
</gene>
<name>A0A1T5IN57_9MICO</name>
<organism evidence="3 4">
    <name type="scientific">Okibacterium fritillariae</name>
    <dbReference type="NCBI Taxonomy" id="123320"/>
    <lineage>
        <taxon>Bacteria</taxon>
        <taxon>Bacillati</taxon>
        <taxon>Actinomycetota</taxon>
        <taxon>Actinomycetes</taxon>
        <taxon>Micrococcales</taxon>
        <taxon>Microbacteriaceae</taxon>
        <taxon>Okibacterium</taxon>
    </lineage>
</organism>
<dbReference type="Pfam" id="PF00248">
    <property type="entry name" value="Aldo_ket_red"/>
    <property type="match status" value="1"/>
</dbReference>
<dbReference type="InterPro" id="IPR018170">
    <property type="entry name" value="Aldo/ket_reductase_CS"/>
</dbReference>
<dbReference type="InterPro" id="IPR050523">
    <property type="entry name" value="AKR_Detox_Biosynth"/>
</dbReference>
<keyword evidence="4" id="KW-1185">Reference proteome</keyword>
<dbReference type="CDD" id="cd19081">
    <property type="entry name" value="AKR_AKR9C1"/>
    <property type="match status" value="1"/>
</dbReference>
<dbReference type="Gene3D" id="3.20.20.100">
    <property type="entry name" value="NADP-dependent oxidoreductase domain"/>
    <property type="match status" value="1"/>
</dbReference>
<dbReference type="RefSeq" id="WP_079726834.1">
    <property type="nucleotide sequence ID" value="NZ_FUZP01000001.1"/>
</dbReference>
<keyword evidence="1" id="KW-0560">Oxidoreductase</keyword>
<dbReference type="PROSITE" id="PS00062">
    <property type="entry name" value="ALDOKETO_REDUCTASE_2"/>
    <property type="match status" value="1"/>
</dbReference>
<evidence type="ECO:0000259" key="2">
    <source>
        <dbReference type="Pfam" id="PF00248"/>
    </source>
</evidence>
<dbReference type="InterPro" id="IPR036812">
    <property type="entry name" value="NAD(P)_OxRdtase_dom_sf"/>
</dbReference>
<evidence type="ECO:0000313" key="3">
    <source>
        <dbReference type="EMBL" id="SKC40403.1"/>
    </source>
</evidence>
<protein>
    <submittedName>
        <fullName evidence="3">Predicted oxidoreductase</fullName>
    </submittedName>
</protein>
<dbReference type="GO" id="GO:0016491">
    <property type="term" value="F:oxidoreductase activity"/>
    <property type="evidence" value="ECO:0007669"/>
    <property type="project" value="UniProtKB-KW"/>
</dbReference>
<dbReference type="Proteomes" id="UP000190857">
    <property type="component" value="Unassembled WGS sequence"/>
</dbReference>
<evidence type="ECO:0000313" key="4">
    <source>
        <dbReference type="Proteomes" id="UP000190857"/>
    </source>
</evidence>
<evidence type="ECO:0000256" key="1">
    <source>
        <dbReference type="ARBA" id="ARBA00023002"/>
    </source>
</evidence>
<dbReference type="InterPro" id="IPR020471">
    <property type="entry name" value="AKR"/>
</dbReference>
<sequence length="315" mass="33949">MTAQHTRLGSSDLAVFPLSLGGNVFGWTADRDTSFDVLDAYVAGGGNFVDTADVYSQWIPGNSGGESERIIGEWMSARHAREDVVVATKVGSLAERKGLGGDNIRAAVDESLERLGTDYIDLYYAHIDDDETPIEERIEALSGLVDAGKIRYIGLSNYSAARIDEWFEVTEREGFHKAVALQPHYNLVERGFENETRQAAARAGLAVVPYFALASGFLTGKYRDGADVDSQRAQGASAYLDDRGRHVLEVLDQTAAAHDASVASVSLAWLRQQPTVVAPIASARTVEQLPDLLASAELTLTEAELAQLDKASAAS</sequence>
<dbReference type="PRINTS" id="PR00069">
    <property type="entry name" value="ALDKETRDTASE"/>
</dbReference>
<dbReference type="SUPFAM" id="SSF51430">
    <property type="entry name" value="NAD(P)-linked oxidoreductase"/>
    <property type="match status" value="1"/>
</dbReference>
<reference evidence="3 4" key="1">
    <citation type="submission" date="2017-02" db="EMBL/GenBank/DDBJ databases">
        <authorList>
            <person name="Peterson S.W."/>
        </authorList>
    </citation>
    <scope>NUCLEOTIDE SEQUENCE [LARGE SCALE GENOMIC DNA]</scope>
    <source>
        <strain evidence="3 4">VKM Ac-2059</strain>
    </source>
</reference>